<dbReference type="PANTHER" id="PTHR38886">
    <property type="entry name" value="SESA DOMAIN-CONTAINING PROTEIN"/>
    <property type="match status" value="1"/>
</dbReference>
<dbReference type="Pfam" id="PF22893">
    <property type="entry name" value="ULD_2"/>
    <property type="match status" value="1"/>
</dbReference>
<dbReference type="AlphaFoldDB" id="L2FUV4"/>
<proteinExistence type="predicted"/>
<gene>
    <name evidence="2" type="ORF">CGGC5_9590</name>
</gene>
<dbReference type="PANTHER" id="PTHR38886:SF1">
    <property type="entry name" value="NACHT-NTPASE AND P-LOOP NTPASES N-TERMINAL DOMAIN-CONTAINING PROTEIN"/>
    <property type="match status" value="1"/>
</dbReference>
<dbReference type="EMBL" id="KB020815">
    <property type="protein sequence ID" value="ELA30127.1"/>
    <property type="molecule type" value="Genomic_DNA"/>
</dbReference>
<dbReference type="STRING" id="1213859.L2FUV4"/>
<dbReference type="InterPro" id="IPR054464">
    <property type="entry name" value="ULD_fung"/>
</dbReference>
<evidence type="ECO:0000313" key="2">
    <source>
        <dbReference type="EMBL" id="ELA30127.1"/>
    </source>
</evidence>
<dbReference type="HOGENOM" id="CLU_031393_0_0_1"/>
<feature type="domain" description="Ubiquitin-like" evidence="1">
    <location>
        <begin position="197"/>
        <end position="278"/>
    </location>
</feature>
<protein>
    <recommendedName>
        <fullName evidence="1">Ubiquitin-like domain-containing protein</fullName>
    </recommendedName>
</protein>
<accession>L2FUV4</accession>
<evidence type="ECO:0000259" key="1">
    <source>
        <dbReference type="Pfam" id="PF22893"/>
    </source>
</evidence>
<sequence length="452" mass="51211">MEFTLAFGAVGDFIAVLELIKNIAAALDDSCGSRKEYRGVAQSLKILESTVRQIEKLCHDQELRGEVRTLALRQVEETRQCLVGFCDKIRKFGPSFANHGTNNVLRDAARKVQWRLEEKEIEKFREELLRHAISMNTLLELTTLFTIRQAHVATIQKISGSEKRTAAIIQDTNQSLMGYLGVIGRQVLSRLEPMSDEDFVFEDATGRVFPIYLRTIMSWEVFEFIIVDRFKGKKGSHRIQKGRYTLQERATGREMDRSLDWESAFSPYQRVSMSLICRDARRTMKWATSASCPKCGTTSPNEAGVEVQCQECNMFFKTVFEPSCKVFRRSKALNDLKANDGTVANHGRKKGRRRNNSMIRILEEDSDSDSDDEDFQGFVRILLISKLAPVGHSARLFEDEAIDVPVDRMLEVLKGLADPEFRGAGLKSAMVPLGKMFSSSEVELKNAPQHSC</sequence>
<organism evidence="2">
    <name type="scientific">Colletotrichum fructicola (strain Nara gc5)</name>
    <name type="common">Anthracnose fungus</name>
    <name type="synonym">Colletotrichum gloeosporioides (strain Nara gc5)</name>
    <dbReference type="NCBI Taxonomy" id="1213859"/>
    <lineage>
        <taxon>Eukaryota</taxon>
        <taxon>Fungi</taxon>
        <taxon>Dikarya</taxon>
        <taxon>Ascomycota</taxon>
        <taxon>Pezizomycotina</taxon>
        <taxon>Sordariomycetes</taxon>
        <taxon>Hypocreomycetidae</taxon>
        <taxon>Glomerellales</taxon>
        <taxon>Glomerellaceae</taxon>
        <taxon>Colletotrichum</taxon>
        <taxon>Colletotrichum gloeosporioides species complex</taxon>
    </lineage>
</organism>
<name>L2FUV4_COLFN</name>
<reference evidence="2" key="1">
    <citation type="submission" date="2012-08" db="EMBL/GenBank/DDBJ databases">
        <title>Genome analysis of Colletotrichum orbiculare and Colletotrichum fructicola.</title>
        <authorList>
            <person name="Gan P.H.P."/>
            <person name="Ikeda K."/>
            <person name="Irieda H."/>
            <person name="Narusaka M."/>
            <person name="O'Connell R.J."/>
            <person name="Narusaka Y."/>
            <person name="Takano Y."/>
            <person name="Kubo Y."/>
            <person name="Shirasu K."/>
        </authorList>
    </citation>
    <scope>NUCLEOTIDE SEQUENCE</scope>
    <source>
        <strain evidence="2">Nara gc5</strain>
    </source>
</reference>